<protein>
    <submittedName>
        <fullName evidence="2">Uncharacterized protein</fullName>
    </submittedName>
</protein>
<name>A0ABM7LYF6_9ACTN</name>
<keyword evidence="3" id="KW-1185">Reference proteome</keyword>
<feature type="chain" id="PRO_5046571483" evidence="1">
    <location>
        <begin position="19"/>
        <end position="140"/>
    </location>
</feature>
<evidence type="ECO:0000256" key="1">
    <source>
        <dbReference type="SAM" id="SignalP"/>
    </source>
</evidence>
<proteinExistence type="predicted"/>
<evidence type="ECO:0000313" key="3">
    <source>
        <dbReference type="Proteomes" id="UP000676967"/>
    </source>
</evidence>
<dbReference type="EMBL" id="AP023356">
    <property type="protein sequence ID" value="BCJ44330.1"/>
    <property type="molecule type" value="Genomic_DNA"/>
</dbReference>
<organism evidence="2 3">
    <name type="scientific">Actinoplanes ianthinogenes</name>
    <dbReference type="NCBI Taxonomy" id="122358"/>
    <lineage>
        <taxon>Bacteria</taxon>
        <taxon>Bacillati</taxon>
        <taxon>Actinomycetota</taxon>
        <taxon>Actinomycetes</taxon>
        <taxon>Micromonosporales</taxon>
        <taxon>Micromonosporaceae</taxon>
        <taxon>Actinoplanes</taxon>
    </lineage>
</organism>
<evidence type="ECO:0000313" key="2">
    <source>
        <dbReference type="EMBL" id="BCJ44330.1"/>
    </source>
</evidence>
<sequence>MRAMLQLMGGVAVAGAVAAGSTAFTANGISVTNLPSQIVAGGETASISVVGASLENIQIVNDVSAPTEYAAIKLTLKDDTTAALTSGTVKVKVTGTTGTSAPTGAGSPVTCTHTSAGVWNCPAGSSKTWTAISALAVTVS</sequence>
<reference evidence="2 3" key="1">
    <citation type="submission" date="2020-08" db="EMBL/GenBank/DDBJ databases">
        <title>Whole genome shotgun sequence of Actinoplanes ianthinogenes NBRC 13996.</title>
        <authorList>
            <person name="Komaki H."/>
            <person name="Tamura T."/>
        </authorList>
    </citation>
    <scope>NUCLEOTIDE SEQUENCE [LARGE SCALE GENOMIC DNA]</scope>
    <source>
        <strain evidence="2 3">NBRC 13996</strain>
    </source>
</reference>
<dbReference type="Proteomes" id="UP000676967">
    <property type="component" value="Chromosome"/>
</dbReference>
<gene>
    <name evidence="2" type="ORF">Aiant_49870</name>
</gene>
<feature type="signal peptide" evidence="1">
    <location>
        <begin position="1"/>
        <end position="18"/>
    </location>
</feature>
<keyword evidence="1" id="KW-0732">Signal</keyword>
<accession>A0ABM7LYF6</accession>